<reference evidence="4 5" key="1">
    <citation type="submission" date="2019-12" db="EMBL/GenBank/DDBJ databases">
        <authorList>
            <person name="Li M."/>
        </authorList>
    </citation>
    <scope>NUCLEOTIDE SEQUENCE [LARGE SCALE GENOMIC DNA]</scope>
    <source>
        <strain evidence="4 5">GBMRC 2024</strain>
    </source>
</reference>
<keyword evidence="5" id="KW-1185">Reference proteome</keyword>
<sequence>MPLWKRLGDLGLALLLLPVVLPLAAAIGLGLRLLQGGPVLHRSTRIGRGGRPFRMLKFRTMRPDPADAGVSGGDKARRITCAGVWLRGSRADELPQLWNILIGDMSFVGPRPPLPRYVAARPALYARVLCCRPGLTGLATLRLGAWERRLLAPCRSAAETEARYLARCIPAKARLDLLYARRRSPALDLWILLATLRLALPRRRPGLSQILTVFRFAATGNRRRRP</sequence>
<protein>
    <submittedName>
        <fullName evidence="4">Sugar transferase</fullName>
    </submittedName>
</protein>
<feature type="domain" description="Bacterial sugar transferase" evidence="3">
    <location>
        <begin position="5"/>
        <end position="198"/>
    </location>
</feature>
<gene>
    <name evidence="4" type="ORF">GR170_19565</name>
</gene>
<dbReference type="EMBL" id="WUMU01000023">
    <property type="protein sequence ID" value="MXN20039.1"/>
    <property type="molecule type" value="Genomic_DNA"/>
</dbReference>
<comment type="caution">
    <text evidence="4">The sequence shown here is derived from an EMBL/GenBank/DDBJ whole genome shotgun (WGS) entry which is preliminary data.</text>
</comment>
<evidence type="ECO:0000313" key="4">
    <source>
        <dbReference type="EMBL" id="MXN20039.1"/>
    </source>
</evidence>
<evidence type="ECO:0000259" key="3">
    <source>
        <dbReference type="Pfam" id="PF02397"/>
    </source>
</evidence>
<comment type="similarity">
    <text evidence="1">Belongs to the bacterial sugar transferase family.</text>
</comment>
<organism evidence="4 5">
    <name type="scientific">Pseudooceanicola albus</name>
    <dbReference type="NCBI Taxonomy" id="2692189"/>
    <lineage>
        <taxon>Bacteria</taxon>
        <taxon>Pseudomonadati</taxon>
        <taxon>Pseudomonadota</taxon>
        <taxon>Alphaproteobacteria</taxon>
        <taxon>Rhodobacterales</taxon>
        <taxon>Paracoccaceae</taxon>
        <taxon>Pseudooceanicola</taxon>
    </lineage>
</organism>
<dbReference type="Pfam" id="PF02397">
    <property type="entry name" value="Bac_transf"/>
    <property type="match status" value="1"/>
</dbReference>
<keyword evidence="4" id="KW-0808">Transferase</keyword>
<evidence type="ECO:0000313" key="5">
    <source>
        <dbReference type="Proteomes" id="UP000477911"/>
    </source>
</evidence>
<dbReference type="Proteomes" id="UP000477911">
    <property type="component" value="Unassembled WGS sequence"/>
</dbReference>
<evidence type="ECO:0000256" key="2">
    <source>
        <dbReference type="ARBA" id="ARBA00023169"/>
    </source>
</evidence>
<dbReference type="GO" id="GO:0016780">
    <property type="term" value="F:phosphotransferase activity, for other substituted phosphate groups"/>
    <property type="evidence" value="ECO:0007669"/>
    <property type="project" value="TreeGrafter"/>
</dbReference>
<evidence type="ECO:0000256" key="1">
    <source>
        <dbReference type="ARBA" id="ARBA00006464"/>
    </source>
</evidence>
<dbReference type="GO" id="GO:0000271">
    <property type="term" value="P:polysaccharide biosynthetic process"/>
    <property type="evidence" value="ECO:0007669"/>
    <property type="project" value="UniProtKB-KW"/>
</dbReference>
<keyword evidence="2" id="KW-0270">Exopolysaccharide synthesis</keyword>
<accession>A0A6L7G7X5</accession>
<dbReference type="InterPro" id="IPR003362">
    <property type="entry name" value="Bact_transf"/>
</dbReference>
<dbReference type="AlphaFoldDB" id="A0A6L7G7X5"/>
<dbReference type="PANTHER" id="PTHR30576">
    <property type="entry name" value="COLANIC BIOSYNTHESIS UDP-GLUCOSE LIPID CARRIER TRANSFERASE"/>
    <property type="match status" value="1"/>
</dbReference>
<proteinExistence type="inferred from homology"/>
<name>A0A6L7G7X5_9RHOB</name>
<dbReference type="PANTHER" id="PTHR30576:SF0">
    <property type="entry name" value="UNDECAPRENYL-PHOSPHATE N-ACETYLGALACTOSAMINYL 1-PHOSPHATE TRANSFERASE-RELATED"/>
    <property type="match status" value="1"/>
</dbReference>